<dbReference type="EMBL" id="JAMQKB010000015">
    <property type="protein sequence ID" value="MDC3425446.1"/>
    <property type="molecule type" value="Genomic_DNA"/>
</dbReference>
<dbReference type="GO" id="GO:0016491">
    <property type="term" value="F:oxidoreductase activity"/>
    <property type="evidence" value="ECO:0007669"/>
    <property type="project" value="UniProtKB-KW"/>
</dbReference>
<evidence type="ECO:0000313" key="3">
    <source>
        <dbReference type="EMBL" id="MDC3425446.1"/>
    </source>
</evidence>
<keyword evidence="1" id="KW-0560">Oxidoreductase</keyword>
<evidence type="ECO:0000256" key="1">
    <source>
        <dbReference type="ARBA" id="ARBA00023002"/>
    </source>
</evidence>
<comment type="caution">
    <text evidence="3">The sequence shown here is derived from an EMBL/GenBank/DDBJ whole genome shotgun (WGS) entry which is preliminary data.</text>
</comment>
<dbReference type="PANTHER" id="PTHR42949">
    <property type="entry name" value="ANAEROBIC GLYCEROL-3-PHOSPHATE DEHYDROGENASE SUBUNIT B"/>
    <property type="match status" value="1"/>
</dbReference>
<dbReference type="Proteomes" id="UP001145050">
    <property type="component" value="Unassembled WGS sequence"/>
</dbReference>
<accession>A0A9X3WWI7</accession>
<organism evidence="3 4">
    <name type="scientific">Terrihalobacillus insolitus</name>
    <dbReference type="NCBI Taxonomy" id="2950438"/>
    <lineage>
        <taxon>Bacteria</taxon>
        <taxon>Bacillati</taxon>
        <taxon>Bacillota</taxon>
        <taxon>Bacilli</taxon>
        <taxon>Bacillales</taxon>
        <taxon>Bacillaceae</taxon>
        <taxon>Terrihalobacillus</taxon>
    </lineage>
</organism>
<dbReference type="InterPro" id="IPR051691">
    <property type="entry name" value="Metab_Enz_Cyan_OpOx_G3PDH"/>
</dbReference>
<dbReference type="AlphaFoldDB" id="A0A9X3WWI7"/>
<evidence type="ECO:0000313" key="4">
    <source>
        <dbReference type="Proteomes" id="UP001145050"/>
    </source>
</evidence>
<dbReference type="SUPFAM" id="SSF51905">
    <property type="entry name" value="FAD/NAD(P)-binding domain"/>
    <property type="match status" value="1"/>
</dbReference>
<name>A0A9X3WWI7_9BACI</name>
<feature type="domain" description="FAD/NAD(P)-binding" evidence="2">
    <location>
        <begin position="232"/>
        <end position="343"/>
    </location>
</feature>
<keyword evidence="4" id="KW-1185">Reference proteome</keyword>
<protein>
    <submittedName>
        <fullName evidence="3">FAD-dependent oxidoreductase</fullName>
    </submittedName>
</protein>
<dbReference type="Pfam" id="PF07992">
    <property type="entry name" value="Pyr_redox_2"/>
    <property type="match status" value="2"/>
</dbReference>
<dbReference type="PRINTS" id="PR00368">
    <property type="entry name" value="FADPNR"/>
</dbReference>
<dbReference type="InterPro" id="IPR023753">
    <property type="entry name" value="FAD/NAD-binding_dom"/>
</dbReference>
<dbReference type="InterPro" id="IPR036188">
    <property type="entry name" value="FAD/NAD-bd_sf"/>
</dbReference>
<feature type="domain" description="FAD/NAD(P)-binding" evidence="2">
    <location>
        <begin position="3"/>
        <end position="165"/>
    </location>
</feature>
<proteinExistence type="predicted"/>
<evidence type="ECO:0000259" key="2">
    <source>
        <dbReference type="Pfam" id="PF07992"/>
    </source>
</evidence>
<reference evidence="3" key="1">
    <citation type="submission" date="2022-06" db="EMBL/GenBank/DDBJ databases">
        <title>Aquibacillus sp. a new bacterium isolated from soil saline samples.</title>
        <authorList>
            <person name="Galisteo C."/>
            <person name="De La Haba R."/>
            <person name="Sanchez-Porro C."/>
            <person name="Ventosa A."/>
        </authorList>
    </citation>
    <scope>NUCLEOTIDE SEQUENCE</scope>
    <source>
        <strain evidence="3">3ASR75-11</strain>
    </source>
</reference>
<dbReference type="RefSeq" id="WP_272437255.1">
    <property type="nucleotide sequence ID" value="NZ_JAMQKB010000015.1"/>
</dbReference>
<gene>
    <name evidence="3" type="ORF">NC797_13140</name>
</gene>
<dbReference type="PRINTS" id="PR00411">
    <property type="entry name" value="PNDRDTASEI"/>
</dbReference>
<sequence length="399" mass="42959">MNQLVIVGAGPAGLSAAIAAAKNGVNVTVIDEFMKPGGRLLGQLHEESNGIWWNGVDEATNLFNEAIEFHIQFQFETSVHHVKKHSNHWDIQTDKGMFKSQALLVATGAAEHSIPLPGWTLPGVMSIGAAQVMANVHHVKPGHHGIIIGINVLSIAIARELKLAGVQLESIVLPSCNLLNKEASQPGVVFQKLAKLAHLAPSPLFKMGGFLTNKLSFLEKLVVRSFPKNGLKAWGIPIQIRRAVIEILGEEKVEGVKVADITPSGVIMKGTEKIIDVDFVCIAGGLYPLTELIGVTACPFKFIPSLGGHVPVHNEQMQTPVEKLYVAGNITGIESAKVAKAQGKVAGLSVAHDLHYLQDHNAIDDAVQHVKKMRDHALIQFHPDINKGRNELNGASITN</sequence>
<dbReference type="PANTHER" id="PTHR42949:SF3">
    <property type="entry name" value="ANAEROBIC GLYCEROL-3-PHOSPHATE DEHYDROGENASE SUBUNIT B"/>
    <property type="match status" value="1"/>
</dbReference>
<dbReference type="Gene3D" id="3.50.50.60">
    <property type="entry name" value="FAD/NAD(P)-binding domain"/>
    <property type="match status" value="4"/>
</dbReference>